<sequence length="45" mass="4799">MPNGGNAAAWLPDEESASGGPVSRVKLQSWLQKARVARLRGNSHV</sequence>
<comment type="caution">
    <text evidence="2">The sequence shown here is derived from an EMBL/GenBank/DDBJ whole genome shotgun (WGS) entry which is preliminary data.</text>
</comment>
<evidence type="ECO:0000313" key="2">
    <source>
        <dbReference type="EMBL" id="KGC04508.1"/>
    </source>
</evidence>
<dbReference type="Proteomes" id="UP000029575">
    <property type="component" value="Unassembled WGS sequence"/>
</dbReference>
<proteinExistence type="predicted"/>
<evidence type="ECO:0000256" key="1">
    <source>
        <dbReference type="SAM" id="MobiDB-lite"/>
    </source>
</evidence>
<dbReference type="AlphaFoldDB" id="A0AA88Z7T8"/>
<evidence type="ECO:0000313" key="3">
    <source>
        <dbReference type="Proteomes" id="UP000029575"/>
    </source>
</evidence>
<accession>A0AA88Z7T8</accession>
<protein>
    <submittedName>
        <fullName evidence="2">Uncharacterized protein</fullName>
    </submittedName>
</protein>
<reference evidence="2 3" key="1">
    <citation type="submission" date="2014-06" db="EMBL/GenBank/DDBJ databases">
        <authorList>
            <person name="Bishop-Lilly K.A."/>
            <person name="Broomall S.M."/>
            <person name="Chain P.S."/>
            <person name="Chertkov O."/>
            <person name="Coyne S.R."/>
            <person name="Daligault H.E."/>
            <person name="Davenport K.W."/>
            <person name="Erkkila T."/>
            <person name="Frey K.G."/>
            <person name="Gibbons H.S."/>
            <person name="Gu W."/>
            <person name="Jaissle J."/>
            <person name="Johnson S.L."/>
            <person name="Koroleva G.I."/>
            <person name="Ladner J.T."/>
            <person name="Lo C.-C."/>
            <person name="Minogue T.D."/>
            <person name="Munk C."/>
            <person name="Palacios G.F."/>
            <person name="Redden C.L."/>
            <person name="Rosenzweig C.N."/>
            <person name="Scholz M.B."/>
            <person name="Teshima H."/>
            <person name="Xu Y."/>
        </authorList>
    </citation>
    <scope>NUCLEOTIDE SEQUENCE [LARGE SCALE GENOMIC DNA]</scope>
    <source>
        <strain evidence="2 3">DWS 37UF10B-2</strain>
    </source>
</reference>
<organism evidence="2 3">
    <name type="scientific">Burkholderia cepacia</name>
    <name type="common">Pseudomonas cepacia</name>
    <dbReference type="NCBI Taxonomy" id="292"/>
    <lineage>
        <taxon>Bacteria</taxon>
        <taxon>Pseudomonadati</taxon>
        <taxon>Pseudomonadota</taxon>
        <taxon>Betaproteobacteria</taxon>
        <taxon>Burkholderiales</taxon>
        <taxon>Burkholderiaceae</taxon>
        <taxon>Burkholderia</taxon>
        <taxon>Burkholderia cepacia complex</taxon>
    </lineage>
</organism>
<dbReference type="EMBL" id="JPGD01000004">
    <property type="protein sequence ID" value="KGC04508.1"/>
    <property type="molecule type" value="Genomic_DNA"/>
</dbReference>
<feature type="region of interest" description="Disordered" evidence="1">
    <location>
        <begin position="1"/>
        <end position="23"/>
    </location>
</feature>
<name>A0AA88Z7T8_BURCE</name>
<gene>
    <name evidence="2" type="ORF">DM43_5724</name>
</gene>